<feature type="compositionally biased region" description="Polar residues" evidence="1">
    <location>
        <begin position="82"/>
        <end position="96"/>
    </location>
</feature>
<dbReference type="AlphaFoldDB" id="A0A8J3IN59"/>
<reference evidence="2" key="1">
    <citation type="submission" date="2020-10" db="EMBL/GenBank/DDBJ databases">
        <title>Taxonomic study of unclassified bacteria belonging to the class Ktedonobacteria.</title>
        <authorList>
            <person name="Yabe S."/>
            <person name="Wang C.M."/>
            <person name="Zheng Y."/>
            <person name="Sakai Y."/>
            <person name="Cavaletti L."/>
            <person name="Monciardini P."/>
            <person name="Donadio S."/>
        </authorList>
    </citation>
    <scope>NUCLEOTIDE SEQUENCE</scope>
    <source>
        <strain evidence="2">ID150040</strain>
    </source>
</reference>
<feature type="compositionally biased region" description="Polar residues" evidence="1">
    <location>
        <begin position="41"/>
        <end position="50"/>
    </location>
</feature>
<feature type="region of interest" description="Disordered" evidence="1">
    <location>
        <begin position="64"/>
        <end position="96"/>
    </location>
</feature>
<proteinExistence type="predicted"/>
<protein>
    <submittedName>
        <fullName evidence="2">Uncharacterized protein</fullName>
    </submittedName>
</protein>
<dbReference type="EMBL" id="BNJK01000002">
    <property type="protein sequence ID" value="GHO97631.1"/>
    <property type="molecule type" value="Genomic_DNA"/>
</dbReference>
<feature type="compositionally biased region" description="Basic and acidic residues" evidence="1">
    <location>
        <begin position="64"/>
        <end position="80"/>
    </location>
</feature>
<gene>
    <name evidence="2" type="ORF">KSF_076790</name>
</gene>
<feature type="region of interest" description="Disordered" evidence="1">
    <location>
        <begin position="1"/>
        <end position="52"/>
    </location>
</feature>
<evidence type="ECO:0000313" key="3">
    <source>
        <dbReference type="Proteomes" id="UP000597444"/>
    </source>
</evidence>
<feature type="compositionally biased region" description="Polar residues" evidence="1">
    <location>
        <begin position="8"/>
        <end position="28"/>
    </location>
</feature>
<evidence type="ECO:0000256" key="1">
    <source>
        <dbReference type="SAM" id="MobiDB-lite"/>
    </source>
</evidence>
<comment type="caution">
    <text evidence="2">The sequence shown here is derived from an EMBL/GenBank/DDBJ whole genome shotgun (WGS) entry which is preliminary data.</text>
</comment>
<keyword evidence="3" id="KW-1185">Reference proteome</keyword>
<name>A0A8J3IN59_9CHLR</name>
<accession>A0A8J3IN59</accession>
<organism evidence="2 3">
    <name type="scientific">Reticulibacter mediterranei</name>
    <dbReference type="NCBI Taxonomy" id="2778369"/>
    <lineage>
        <taxon>Bacteria</taxon>
        <taxon>Bacillati</taxon>
        <taxon>Chloroflexota</taxon>
        <taxon>Ktedonobacteria</taxon>
        <taxon>Ktedonobacterales</taxon>
        <taxon>Reticulibacteraceae</taxon>
        <taxon>Reticulibacter</taxon>
    </lineage>
</organism>
<dbReference type="Proteomes" id="UP000597444">
    <property type="component" value="Unassembled WGS sequence"/>
</dbReference>
<sequence>MVKFNDVFHSTSSLDKDTQPSTPGSSGDTWLFTPGSDKSTRLTTPGSDKSSALDVMKLHVALEQEQQRNRVERRTYEKVPKSSPSRGSNARIQLPC</sequence>
<evidence type="ECO:0000313" key="2">
    <source>
        <dbReference type="EMBL" id="GHO97631.1"/>
    </source>
</evidence>